<keyword evidence="2" id="KW-0812">Transmembrane</keyword>
<keyword evidence="2" id="KW-0472">Membrane</keyword>
<protein>
    <submittedName>
        <fullName evidence="3">Uncharacterized protein</fullName>
    </submittedName>
</protein>
<feature type="transmembrane region" description="Helical" evidence="2">
    <location>
        <begin position="420"/>
        <end position="438"/>
    </location>
</feature>
<dbReference type="Proteomes" id="UP000243723">
    <property type="component" value="Unassembled WGS sequence"/>
</dbReference>
<accession>A0A2P8A5P5</accession>
<evidence type="ECO:0000313" key="4">
    <source>
        <dbReference type="Proteomes" id="UP000243723"/>
    </source>
</evidence>
<reference evidence="3 4" key="1">
    <citation type="submission" date="2017-05" db="EMBL/GenBank/DDBJ databases">
        <title>Draft genome sequence of Elsinoe australis.</title>
        <authorList>
            <person name="Cheng Q."/>
        </authorList>
    </citation>
    <scope>NUCLEOTIDE SEQUENCE [LARGE SCALE GENOMIC DNA]</scope>
    <source>
        <strain evidence="3 4">NL1</strain>
    </source>
</reference>
<dbReference type="AlphaFoldDB" id="A0A2P8A5P5"/>
<feature type="transmembrane region" description="Helical" evidence="2">
    <location>
        <begin position="225"/>
        <end position="244"/>
    </location>
</feature>
<evidence type="ECO:0000256" key="1">
    <source>
        <dbReference type="SAM" id="MobiDB-lite"/>
    </source>
</evidence>
<feature type="transmembrane region" description="Helical" evidence="2">
    <location>
        <begin position="310"/>
        <end position="329"/>
    </location>
</feature>
<feature type="region of interest" description="Disordered" evidence="1">
    <location>
        <begin position="116"/>
        <end position="136"/>
    </location>
</feature>
<comment type="caution">
    <text evidence="3">The sequence shown here is derived from an EMBL/GenBank/DDBJ whole genome shotgun (WGS) entry which is preliminary data.</text>
</comment>
<name>A0A2P8A5P5_9PEZI</name>
<keyword evidence="4" id="KW-1185">Reference proteome</keyword>
<sequence length="587" mass="67366">MTTNIMRARRNPLRFCTKAYRLRLPAQSHDLPFLQDGNLHLCKDFLYCYTDIDSNKFICDYVSPPAILQANDTSNIMWGRREVDPETYASELSGLVNGIYGENVANSFREHILKNEGVEQTQRDTTPLEPEPQPEPELEAAAPFAESYTDEYEVRYQPEIVSADPYELVWEYKPVETLPQPADTVTSAPPIPMTSWQTIWAWISWPFVYLKPILVKFNMDVDSTWSRMSWVVFCAGLLVAYCFLNEYRCKVYEINHPERVYRHKRARPKGLRPRTFQEIYQPWFQLTGVRDYVEQPLRTPEAPPTAGQTVLAAIVMFSLPWITMLSYLWHRVTFWTAEIWDLASNSRAFGESIQATEKKAIGLRMNTKMTWQGIKSVLISLFHFLESYVLEPSANGLSPTINFYHYVKRGEVREWVQNRIFRWILFSILVLFGGIFLISGQYIVRGWWDWTAEGVSDGWAELPSLGEAGAGVKNWFGPRPEVTVTATATDVRTTSVYRTSTVHHTHTAVRDVTVTLTTTATVKQHCDHTRAVRTVTVAVGGENVTTLAGDAPEMGGEEKPRAYLVEEGKWTYCKTCRQKHCCEFAMH</sequence>
<dbReference type="EMBL" id="NHZQ01000066">
    <property type="protein sequence ID" value="PSK55791.1"/>
    <property type="molecule type" value="Genomic_DNA"/>
</dbReference>
<evidence type="ECO:0000256" key="2">
    <source>
        <dbReference type="SAM" id="Phobius"/>
    </source>
</evidence>
<proteinExistence type="predicted"/>
<organism evidence="3 4">
    <name type="scientific">Elsinoe australis</name>
    <dbReference type="NCBI Taxonomy" id="40998"/>
    <lineage>
        <taxon>Eukaryota</taxon>
        <taxon>Fungi</taxon>
        <taxon>Dikarya</taxon>
        <taxon>Ascomycota</taxon>
        <taxon>Pezizomycotina</taxon>
        <taxon>Dothideomycetes</taxon>
        <taxon>Dothideomycetidae</taxon>
        <taxon>Myriangiales</taxon>
        <taxon>Elsinoaceae</taxon>
        <taxon>Elsinoe</taxon>
    </lineage>
</organism>
<gene>
    <name evidence="3" type="ORF">B9Z65_4669</name>
</gene>
<keyword evidence="2" id="KW-1133">Transmembrane helix</keyword>
<evidence type="ECO:0000313" key="3">
    <source>
        <dbReference type="EMBL" id="PSK55791.1"/>
    </source>
</evidence>